<organism evidence="1 2">
    <name type="scientific">Irpex rosettiformis</name>
    <dbReference type="NCBI Taxonomy" id="378272"/>
    <lineage>
        <taxon>Eukaryota</taxon>
        <taxon>Fungi</taxon>
        <taxon>Dikarya</taxon>
        <taxon>Basidiomycota</taxon>
        <taxon>Agaricomycotina</taxon>
        <taxon>Agaricomycetes</taxon>
        <taxon>Polyporales</taxon>
        <taxon>Irpicaceae</taxon>
        <taxon>Irpex</taxon>
    </lineage>
</organism>
<evidence type="ECO:0000313" key="1">
    <source>
        <dbReference type="EMBL" id="KAI0090667.1"/>
    </source>
</evidence>
<reference evidence="1" key="1">
    <citation type="journal article" date="2021" name="Environ. Microbiol.">
        <title>Gene family expansions and transcriptome signatures uncover fungal adaptations to wood decay.</title>
        <authorList>
            <person name="Hage H."/>
            <person name="Miyauchi S."/>
            <person name="Viragh M."/>
            <person name="Drula E."/>
            <person name="Min B."/>
            <person name="Chaduli D."/>
            <person name="Navarro D."/>
            <person name="Favel A."/>
            <person name="Norest M."/>
            <person name="Lesage-Meessen L."/>
            <person name="Balint B."/>
            <person name="Merenyi Z."/>
            <person name="de Eugenio L."/>
            <person name="Morin E."/>
            <person name="Martinez A.T."/>
            <person name="Baldrian P."/>
            <person name="Stursova M."/>
            <person name="Martinez M.J."/>
            <person name="Novotny C."/>
            <person name="Magnuson J.K."/>
            <person name="Spatafora J.W."/>
            <person name="Maurice S."/>
            <person name="Pangilinan J."/>
            <person name="Andreopoulos W."/>
            <person name="LaButti K."/>
            <person name="Hundley H."/>
            <person name="Na H."/>
            <person name="Kuo A."/>
            <person name="Barry K."/>
            <person name="Lipzen A."/>
            <person name="Henrissat B."/>
            <person name="Riley R."/>
            <person name="Ahrendt S."/>
            <person name="Nagy L.G."/>
            <person name="Grigoriev I.V."/>
            <person name="Martin F."/>
            <person name="Rosso M.N."/>
        </authorList>
    </citation>
    <scope>NUCLEOTIDE SEQUENCE</scope>
    <source>
        <strain evidence="1">CBS 384.51</strain>
    </source>
</reference>
<proteinExistence type="predicted"/>
<sequence>MPRVSPNTSGGPVLKAIQAELVIQYSGIRATELKQTAQRDRQDQDDIQRRKTKEDLNALKITLNNFHPLRFIFVWKRGRVRVMWRLKEGSRVHRQLSYLVRNAHDNMQDILCELDMSVSPPFRLLRARFSYIHLQREAHVEGRLEAYTYEFASCCSLGRRAA</sequence>
<dbReference type="EMBL" id="MU274907">
    <property type="protein sequence ID" value="KAI0090667.1"/>
    <property type="molecule type" value="Genomic_DNA"/>
</dbReference>
<gene>
    <name evidence="1" type="ORF">BDY19DRAFT_725835</name>
</gene>
<evidence type="ECO:0000313" key="2">
    <source>
        <dbReference type="Proteomes" id="UP001055072"/>
    </source>
</evidence>
<comment type="caution">
    <text evidence="1">The sequence shown here is derived from an EMBL/GenBank/DDBJ whole genome shotgun (WGS) entry which is preliminary data.</text>
</comment>
<keyword evidence="2" id="KW-1185">Reference proteome</keyword>
<protein>
    <submittedName>
        <fullName evidence="1">Uncharacterized protein</fullName>
    </submittedName>
</protein>
<dbReference type="Proteomes" id="UP001055072">
    <property type="component" value="Unassembled WGS sequence"/>
</dbReference>
<name>A0ACB8U8E7_9APHY</name>
<accession>A0ACB8U8E7</accession>